<dbReference type="Pfam" id="PF00356">
    <property type="entry name" value="LacI"/>
    <property type="match status" value="1"/>
</dbReference>
<dbReference type="EMBL" id="FOGP01000001">
    <property type="protein sequence ID" value="SER29406.1"/>
    <property type="molecule type" value="Genomic_DNA"/>
</dbReference>
<dbReference type="EMBL" id="FNWT01000001">
    <property type="protein sequence ID" value="SEH36629.1"/>
    <property type="molecule type" value="Genomic_DNA"/>
</dbReference>
<dbReference type="Pfam" id="PF13377">
    <property type="entry name" value="Peripla_BP_3"/>
    <property type="match status" value="1"/>
</dbReference>
<dbReference type="SUPFAM" id="SSF47413">
    <property type="entry name" value="lambda repressor-like DNA-binding domains"/>
    <property type="match status" value="1"/>
</dbReference>
<dbReference type="Gene3D" id="3.40.50.2300">
    <property type="match status" value="2"/>
</dbReference>
<dbReference type="SMART" id="SM00354">
    <property type="entry name" value="HTH_LACI"/>
    <property type="match status" value="1"/>
</dbReference>
<accession>A0A1H9N0A0</accession>
<dbReference type="AlphaFoldDB" id="A0A1H9N0A0"/>
<evidence type="ECO:0000313" key="6">
    <source>
        <dbReference type="EMBL" id="SEH36629.1"/>
    </source>
</evidence>
<dbReference type="InterPro" id="IPR028082">
    <property type="entry name" value="Peripla_BP_I"/>
</dbReference>
<dbReference type="CDD" id="cd01392">
    <property type="entry name" value="HTH_LacI"/>
    <property type="match status" value="1"/>
</dbReference>
<evidence type="ECO:0000256" key="2">
    <source>
        <dbReference type="ARBA" id="ARBA00023125"/>
    </source>
</evidence>
<dbReference type="CDD" id="cd01542">
    <property type="entry name" value="PBP1_TreR-like"/>
    <property type="match status" value="1"/>
</dbReference>
<keyword evidence="2" id="KW-0238">DNA-binding</keyword>
<keyword evidence="9" id="KW-1185">Reference proteome</keyword>
<protein>
    <submittedName>
        <fullName evidence="7">Transcriptional regulator, LacI family</fullName>
    </submittedName>
</protein>
<dbReference type="GO" id="GO:0000976">
    <property type="term" value="F:transcription cis-regulatory region binding"/>
    <property type="evidence" value="ECO:0007669"/>
    <property type="project" value="TreeGrafter"/>
</dbReference>
<feature type="domain" description="HTH cro/C1-type" evidence="5">
    <location>
        <begin position="1"/>
        <end position="44"/>
    </location>
</feature>
<evidence type="ECO:0000259" key="5">
    <source>
        <dbReference type="PROSITE" id="PS50943"/>
    </source>
</evidence>
<organism evidence="7 8">
    <name type="scientific">Parafannyhessea umbonata</name>
    <dbReference type="NCBI Taxonomy" id="604330"/>
    <lineage>
        <taxon>Bacteria</taxon>
        <taxon>Bacillati</taxon>
        <taxon>Actinomycetota</taxon>
        <taxon>Coriobacteriia</taxon>
        <taxon>Coriobacteriales</taxon>
        <taxon>Atopobiaceae</taxon>
        <taxon>Parafannyhessea</taxon>
    </lineage>
</organism>
<evidence type="ECO:0000313" key="8">
    <source>
        <dbReference type="Proteomes" id="UP000199128"/>
    </source>
</evidence>
<evidence type="ECO:0000256" key="3">
    <source>
        <dbReference type="ARBA" id="ARBA00023163"/>
    </source>
</evidence>
<dbReference type="Gene3D" id="1.10.260.40">
    <property type="entry name" value="lambda repressor-like DNA-binding domains"/>
    <property type="match status" value="1"/>
</dbReference>
<dbReference type="Proteomes" id="UP000199128">
    <property type="component" value="Unassembled WGS sequence"/>
</dbReference>
<dbReference type="PROSITE" id="PS50932">
    <property type="entry name" value="HTH_LACI_2"/>
    <property type="match status" value="1"/>
</dbReference>
<evidence type="ECO:0000313" key="7">
    <source>
        <dbReference type="EMBL" id="SER29406.1"/>
    </source>
</evidence>
<reference evidence="7" key="1">
    <citation type="submission" date="2016-10" db="EMBL/GenBank/DDBJ databases">
        <authorList>
            <person name="de Groot N.N."/>
        </authorList>
    </citation>
    <scope>NUCLEOTIDE SEQUENCE [LARGE SCALE GENOMIC DNA]</scope>
    <source>
        <strain evidence="7">KHGC19</strain>
    </source>
</reference>
<dbReference type="SUPFAM" id="SSF53822">
    <property type="entry name" value="Periplasmic binding protein-like I"/>
    <property type="match status" value="1"/>
</dbReference>
<gene>
    <name evidence="7" type="ORF">SAMN05216446_0084</name>
    <name evidence="6" type="ORF">SAMN05216447_10183</name>
</gene>
<evidence type="ECO:0000313" key="9">
    <source>
        <dbReference type="Proteomes" id="UP000199135"/>
    </source>
</evidence>
<evidence type="ECO:0000256" key="1">
    <source>
        <dbReference type="ARBA" id="ARBA00023015"/>
    </source>
</evidence>
<dbReference type="PROSITE" id="PS50943">
    <property type="entry name" value="HTH_CROC1"/>
    <property type="match status" value="1"/>
</dbReference>
<dbReference type="GO" id="GO:0003700">
    <property type="term" value="F:DNA-binding transcription factor activity"/>
    <property type="evidence" value="ECO:0007669"/>
    <property type="project" value="TreeGrafter"/>
</dbReference>
<dbReference type="InterPro" id="IPR046335">
    <property type="entry name" value="LacI/GalR-like_sensor"/>
</dbReference>
<feature type="domain" description="HTH lacI-type" evidence="4">
    <location>
        <begin position="1"/>
        <end position="54"/>
    </location>
</feature>
<evidence type="ECO:0000259" key="4">
    <source>
        <dbReference type="PROSITE" id="PS50932"/>
    </source>
</evidence>
<dbReference type="PRINTS" id="PR00036">
    <property type="entry name" value="HTHLACI"/>
</dbReference>
<dbReference type="InterPro" id="IPR001387">
    <property type="entry name" value="Cro/C1-type_HTH"/>
</dbReference>
<dbReference type="PANTHER" id="PTHR30146:SF154">
    <property type="entry name" value="TRANSCRIPTION REGULATOR, MEMBER OF GALR FAMILY"/>
    <property type="match status" value="1"/>
</dbReference>
<proteinExistence type="predicted"/>
<name>A0A1H9N0A0_9ACTN</name>
<dbReference type="InterPro" id="IPR010982">
    <property type="entry name" value="Lambda_DNA-bd_dom_sf"/>
</dbReference>
<dbReference type="Proteomes" id="UP000199135">
    <property type="component" value="Unassembled WGS sequence"/>
</dbReference>
<keyword evidence="3" id="KW-0804">Transcription</keyword>
<sequence length="322" mass="34980">MTINDIARLAGVSKSTVSRYLTGGSVSKKSAEKIARVIESTGYVLNASASKLRSQRSRLVGVLVDGIDARAVTRILRGINDRLHELDYLPFIVIDNHDEDHKLAGMQALVRQGVDAIIFGTAQLTDEHARFMLGADVPIIVLGQRSDAFPFAKVDDYAGGRLMAEHVIEQKPKHLVYLGFPGYDRAGLERWHGFVDACGSAGVGVEYLECGYEREAGYHLAEQALANGTDFIVGASDTICLGVLRYLGEHGMSAPKDVRLAGFGNYEEGSLPMVSLTSVGFDYLALGRDVARKAVDLIEGEDVPHESVDYPMEIHVRNSSLA</sequence>
<dbReference type="PROSITE" id="PS00356">
    <property type="entry name" value="HTH_LACI_1"/>
    <property type="match status" value="1"/>
</dbReference>
<dbReference type="InterPro" id="IPR000843">
    <property type="entry name" value="HTH_LacI"/>
</dbReference>
<reference evidence="8 9" key="2">
    <citation type="submission" date="2016-10" db="EMBL/GenBank/DDBJ databases">
        <authorList>
            <person name="Varghese N."/>
            <person name="Submissions S."/>
        </authorList>
    </citation>
    <scope>NUCLEOTIDE SEQUENCE [LARGE SCALE GENOMIC DNA]</scope>
    <source>
        <strain evidence="8">KHGC19</strain>
        <strain evidence="6 9">WCP15</strain>
    </source>
</reference>
<dbReference type="PANTHER" id="PTHR30146">
    <property type="entry name" value="LACI-RELATED TRANSCRIPTIONAL REPRESSOR"/>
    <property type="match status" value="1"/>
</dbReference>
<keyword evidence="1" id="KW-0805">Transcription regulation</keyword>